<name>A0A255GZF3_9ACTN</name>
<dbReference type="Gene3D" id="1.10.101.10">
    <property type="entry name" value="PGBD-like superfamily/PGBD"/>
    <property type="match status" value="1"/>
</dbReference>
<evidence type="ECO:0000256" key="4">
    <source>
        <dbReference type="ARBA" id="ARBA00022984"/>
    </source>
</evidence>
<keyword evidence="11" id="KW-1185">Reference proteome</keyword>
<dbReference type="InterPro" id="IPR002477">
    <property type="entry name" value="Peptidoglycan-bd-like"/>
</dbReference>
<evidence type="ECO:0000256" key="6">
    <source>
        <dbReference type="PROSITE-ProRule" id="PRU01373"/>
    </source>
</evidence>
<protein>
    <submittedName>
        <fullName evidence="10">Murein L,D-transpeptidase</fullName>
    </submittedName>
</protein>
<dbReference type="PANTHER" id="PTHR30582:SF33">
    <property type="entry name" value="EXPORTED PROTEIN"/>
    <property type="match status" value="1"/>
</dbReference>
<dbReference type="InterPro" id="IPR036366">
    <property type="entry name" value="PGBDSf"/>
</dbReference>
<sequence>MSVRSPWRVSAALCTLALAALPLAGCAKPGTGDLTAAPAAQAPAEEQPAPVPAPEPTATETPTAPGGQPTAEPTPPPPSSAPTAAPTPRASSAPTAARTAGATRTPGGRPTTSPSGPAKPQAGPAILSRGSSGDSVRDLQARLKQAGWFREQVTGFYGPTTASAVSGFQVKRGLPVTGSVDRATLNSLQQMTRTPTAEEKADAPKPAATPSASATQAGGVPAGVDPRCMTGRALCISKKQNKLRWMVNGQVQTTLAVRFGTKELPTREGSFSVQWKSRDHVSSIYHTPMPYALFFSGGQAVHYSPDFAARGYSGGSHGCVNVRDKAAMASLFNTVSVGDKVIVY</sequence>
<dbReference type="UniPathway" id="UPA00219"/>
<dbReference type="GO" id="GO:0008360">
    <property type="term" value="P:regulation of cell shape"/>
    <property type="evidence" value="ECO:0007669"/>
    <property type="project" value="UniProtKB-UniRule"/>
</dbReference>
<dbReference type="GO" id="GO:0005576">
    <property type="term" value="C:extracellular region"/>
    <property type="evidence" value="ECO:0007669"/>
    <property type="project" value="TreeGrafter"/>
</dbReference>
<accession>A0A255GZF3</accession>
<evidence type="ECO:0000256" key="7">
    <source>
        <dbReference type="SAM" id="MobiDB-lite"/>
    </source>
</evidence>
<feature type="compositionally biased region" description="Low complexity" evidence="7">
    <location>
        <begin position="81"/>
        <end position="118"/>
    </location>
</feature>
<keyword evidence="4 6" id="KW-0573">Peptidoglycan synthesis</keyword>
<keyword evidence="3 6" id="KW-0133">Cell shape</keyword>
<dbReference type="SUPFAM" id="SSF47090">
    <property type="entry name" value="PGBD-like"/>
    <property type="match status" value="1"/>
</dbReference>
<keyword evidence="2" id="KW-0808">Transferase</keyword>
<organism evidence="10 11">
    <name type="scientific">Enemella dayhoffiae</name>
    <dbReference type="NCBI Taxonomy" id="2016507"/>
    <lineage>
        <taxon>Bacteria</taxon>
        <taxon>Bacillati</taxon>
        <taxon>Actinomycetota</taxon>
        <taxon>Actinomycetes</taxon>
        <taxon>Propionibacteriales</taxon>
        <taxon>Propionibacteriaceae</taxon>
        <taxon>Enemella</taxon>
    </lineage>
</organism>
<dbReference type="GO" id="GO:0016740">
    <property type="term" value="F:transferase activity"/>
    <property type="evidence" value="ECO:0007669"/>
    <property type="project" value="UniProtKB-KW"/>
</dbReference>
<evidence type="ECO:0000256" key="8">
    <source>
        <dbReference type="SAM" id="SignalP"/>
    </source>
</evidence>
<evidence type="ECO:0000256" key="3">
    <source>
        <dbReference type="ARBA" id="ARBA00022960"/>
    </source>
</evidence>
<dbReference type="GO" id="GO:0071555">
    <property type="term" value="P:cell wall organization"/>
    <property type="evidence" value="ECO:0007669"/>
    <property type="project" value="UniProtKB-UniRule"/>
</dbReference>
<comment type="pathway">
    <text evidence="1 6">Cell wall biogenesis; peptidoglycan biosynthesis.</text>
</comment>
<dbReference type="InterPro" id="IPR005490">
    <property type="entry name" value="LD_TPept_cat_dom"/>
</dbReference>
<dbReference type="InterPro" id="IPR038063">
    <property type="entry name" value="Transpep_catalytic_dom"/>
</dbReference>
<dbReference type="SUPFAM" id="SSF141523">
    <property type="entry name" value="L,D-transpeptidase catalytic domain-like"/>
    <property type="match status" value="1"/>
</dbReference>
<feature type="domain" description="L,D-TPase catalytic" evidence="9">
    <location>
        <begin position="232"/>
        <end position="344"/>
    </location>
</feature>
<dbReference type="AlphaFoldDB" id="A0A255GZF3"/>
<dbReference type="Gene3D" id="2.40.440.10">
    <property type="entry name" value="L,D-transpeptidase catalytic domain-like"/>
    <property type="match status" value="1"/>
</dbReference>
<feature type="signal peptide" evidence="8">
    <location>
        <begin position="1"/>
        <end position="27"/>
    </location>
</feature>
<evidence type="ECO:0000256" key="1">
    <source>
        <dbReference type="ARBA" id="ARBA00004752"/>
    </source>
</evidence>
<dbReference type="InterPro" id="IPR036365">
    <property type="entry name" value="PGBD-like_sf"/>
</dbReference>
<dbReference type="CDD" id="cd16913">
    <property type="entry name" value="YkuD_like"/>
    <property type="match status" value="1"/>
</dbReference>
<dbReference type="RefSeq" id="WP_094364461.1">
    <property type="nucleotide sequence ID" value="NZ_NMVQ01000023.1"/>
</dbReference>
<evidence type="ECO:0000313" key="11">
    <source>
        <dbReference type="Proteomes" id="UP000216311"/>
    </source>
</evidence>
<evidence type="ECO:0000256" key="2">
    <source>
        <dbReference type="ARBA" id="ARBA00022679"/>
    </source>
</evidence>
<dbReference type="OrthoDB" id="8887048at2"/>
<feature type="compositionally biased region" description="Low complexity" evidence="7">
    <location>
        <begin position="204"/>
        <end position="214"/>
    </location>
</feature>
<feature type="active site" description="Proton donor/acceptor" evidence="6">
    <location>
        <position position="302"/>
    </location>
</feature>
<proteinExistence type="predicted"/>
<feature type="chain" id="PRO_5012265157" evidence="8">
    <location>
        <begin position="28"/>
        <end position="344"/>
    </location>
</feature>
<feature type="active site" description="Nucleophile" evidence="6">
    <location>
        <position position="319"/>
    </location>
</feature>
<feature type="compositionally biased region" description="Low complexity" evidence="7">
    <location>
        <begin position="56"/>
        <end position="71"/>
    </location>
</feature>
<dbReference type="EMBL" id="NMVQ01000023">
    <property type="protein sequence ID" value="OYO21001.1"/>
    <property type="molecule type" value="Genomic_DNA"/>
</dbReference>
<dbReference type="Proteomes" id="UP000216311">
    <property type="component" value="Unassembled WGS sequence"/>
</dbReference>
<dbReference type="Pfam" id="PF01471">
    <property type="entry name" value="PG_binding_1"/>
    <property type="match status" value="1"/>
</dbReference>
<evidence type="ECO:0000259" key="9">
    <source>
        <dbReference type="PROSITE" id="PS52029"/>
    </source>
</evidence>
<feature type="region of interest" description="Disordered" evidence="7">
    <location>
        <begin position="187"/>
        <end position="223"/>
    </location>
</feature>
<evidence type="ECO:0000313" key="10">
    <source>
        <dbReference type="EMBL" id="OYO21001.1"/>
    </source>
</evidence>
<dbReference type="PROSITE" id="PS52029">
    <property type="entry name" value="LD_TPASE"/>
    <property type="match status" value="1"/>
</dbReference>
<dbReference type="GO" id="GO:0018104">
    <property type="term" value="P:peptidoglycan-protein cross-linking"/>
    <property type="evidence" value="ECO:0007669"/>
    <property type="project" value="TreeGrafter"/>
</dbReference>
<evidence type="ECO:0000256" key="5">
    <source>
        <dbReference type="ARBA" id="ARBA00023316"/>
    </source>
</evidence>
<feature type="region of interest" description="Disordered" evidence="7">
    <location>
        <begin position="33"/>
        <end position="138"/>
    </location>
</feature>
<reference evidence="10 11" key="1">
    <citation type="submission" date="2017-07" db="EMBL/GenBank/DDBJ databases">
        <title>Draft whole genome sequences of clinical Proprionibacteriaceae strains.</title>
        <authorList>
            <person name="Bernier A.-M."/>
            <person name="Bernard K."/>
            <person name="Domingo M.-C."/>
        </authorList>
    </citation>
    <scope>NUCLEOTIDE SEQUENCE [LARGE SCALE GENOMIC DNA]</scope>
    <source>
        <strain evidence="10 11">NML 130396</strain>
    </source>
</reference>
<dbReference type="Pfam" id="PF03734">
    <property type="entry name" value="YkuD"/>
    <property type="match status" value="1"/>
</dbReference>
<comment type="caution">
    <text evidence="10">The sequence shown here is derived from an EMBL/GenBank/DDBJ whole genome shotgun (WGS) entry which is preliminary data.</text>
</comment>
<dbReference type="PANTHER" id="PTHR30582">
    <property type="entry name" value="L,D-TRANSPEPTIDASE"/>
    <property type="match status" value="1"/>
</dbReference>
<dbReference type="InterPro" id="IPR050979">
    <property type="entry name" value="LD-transpeptidase"/>
</dbReference>
<keyword evidence="8" id="KW-0732">Signal</keyword>
<keyword evidence="5 6" id="KW-0961">Cell wall biogenesis/degradation</keyword>
<dbReference type="GO" id="GO:0071972">
    <property type="term" value="F:peptidoglycan L,D-transpeptidase activity"/>
    <property type="evidence" value="ECO:0007669"/>
    <property type="project" value="TreeGrafter"/>
</dbReference>
<gene>
    <name evidence="10" type="ORF">CGZ93_12425</name>
</gene>
<feature type="compositionally biased region" description="Low complexity" evidence="7">
    <location>
        <begin position="35"/>
        <end position="48"/>
    </location>
</feature>